<organism evidence="4 5">
    <name type="scientific">Algoriphagus aquimarinus</name>
    <dbReference type="NCBI Taxonomy" id="237018"/>
    <lineage>
        <taxon>Bacteria</taxon>
        <taxon>Pseudomonadati</taxon>
        <taxon>Bacteroidota</taxon>
        <taxon>Cytophagia</taxon>
        <taxon>Cytophagales</taxon>
        <taxon>Cyclobacteriaceae</taxon>
        <taxon>Algoriphagus</taxon>
    </lineage>
</organism>
<keyword evidence="3" id="KW-0479">Metal-binding</keyword>
<dbReference type="GO" id="GO:0016757">
    <property type="term" value="F:glycosyltransferase activity"/>
    <property type="evidence" value="ECO:0007669"/>
    <property type="project" value="UniProtKB-KW"/>
</dbReference>
<name>A0A5C7AJL2_9BACT</name>
<dbReference type="InterPro" id="IPR029044">
    <property type="entry name" value="Nucleotide-diphossugar_trans"/>
</dbReference>
<dbReference type="GO" id="GO:0046872">
    <property type="term" value="F:metal ion binding"/>
    <property type="evidence" value="ECO:0007669"/>
    <property type="project" value="UniProtKB-KW"/>
</dbReference>
<reference evidence="4 5" key="1">
    <citation type="submission" date="2019-08" db="EMBL/GenBank/DDBJ databases">
        <title>Genomes sequence of Algoriphagus aquimarinus ACAM450.</title>
        <authorList>
            <person name="Bowman J.P."/>
        </authorList>
    </citation>
    <scope>NUCLEOTIDE SEQUENCE [LARGE SCALE GENOMIC DNA]</scope>
    <source>
        <strain evidence="4 5">ACAM 450</strain>
    </source>
</reference>
<keyword evidence="1" id="KW-0328">Glycosyltransferase</keyword>
<dbReference type="InterPro" id="IPR050748">
    <property type="entry name" value="Glycosyltrans_8_dom-fam"/>
</dbReference>
<dbReference type="Proteomes" id="UP000321935">
    <property type="component" value="Unassembled WGS sequence"/>
</dbReference>
<evidence type="ECO:0000256" key="1">
    <source>
        <dbReference type="ARBA" id="ARBA00022676"/>
    </source>
</evidence>
<dbReference type="AlphaFoldDB" id="A0A5C7AJL2"/>
<dbReference type="EMBL" id="VORW01000010">
    <property type="protein sequence ID" value="TXE08788.1"/>
    <property type="molecule type" value="Genomic_DNA"/>
</dbReference>
<dbReference type="PANTHER" id="PTHR13778">
    <property type="entry name" value="GLYCOSYLTRANSFERASE 8 DOMAIN-CONTAINING PROTEIN"/>
    <property type="match status" value="1"/>
</dbReference>
<accession>A0A5C7AJL2</accession>
<dbReference type="InterPro" id="IPR002495">
    <property type="entry name" value="Glyco_trans_8"/>
</dbReference>
<dbReference type="Pfam" id="PF01501">
    <property type="entry name" value="Glyco_transf_8"/>
    <property type="match status" value="1"/>
</dbReference>
<evidence type="ECO:0000256" key="3">
    <source>
        <dbReference type="ARBA" id="ARBA00022723"/>
    </source>
</evidence>
<dbReference type="OrthoDB" id="695971at2"/>
<protein>
    <submittedName>
        <fullName evidence="4">Glycosyltransferase family 8 protein</fullName>
    </submittedName>
</protein>
<evidence type="ECO:0000256" key="2">
    <source>
        <dbReference type="ARBA" id="ARBA00022679"/>
    </source>
</evidence>
<dbReference type="PANTHER" id="PTHR13778:SF47">
    <property type="entry name" value="LIPOPOLYSACCHARIDE 1,3-GALACTOSYLTRANSFERASE"/>
    <property type="match status" value="1"/>
</dbReference>
<sequence length="317" mass="36549">MLCTRTKIELMLSKISFEIPIVFCADGKFISHATATMLSVLKTNQDYSFKFYLMGNALGESQKNAISKTVESLGSAFEFIKLDDDTFENFPAPHHFSIASYYRLLIPELIPSTKAIYLDADIIMVSSMNEFLKIDLENKVLAAVADPIYKWKSDLGMKDSASYFNSGVMLINLDLWKEMDITNKAFEFIHNHPDKIRFVDQCALNAVIDGDYLELTPRFNQQAILYREGFDFGETTWTAEQIKEAVDSPILIHYTGPSKPWEYNSNHPRKSEYWKIQKDSPFKRNFPEGMTRVDHIKRLFPVSLKKNLKKWFSLNQG</sequence>
<keyword evidence="2 4" id="KW-0808">Transferase</keyword>
<evidence type="ECO:0000313" key="5">
    <source>
        <dbReference type="Proteomes" id="UP000321935"/>
    </source>
</evidence>
<proteinExistence type="predicted"/>
<dbReference type="CDD" id="cd04194">
    <property type="entry name" value="GT8_A4GalT_like"/>
    <property type="match status" value="1"/>
</dbReference>
<dbReference type="Gene3D" id="3.90.550.10">
    <property type="entry name" value="Spore Coat Polysaccharide Biosynthesis Protein SpsA, Chain A"/>
    <property type="match status" value="1"/>
</dbReference>
<dbReference type="SUPFAM" id="SSF53448">
    <property type="entry name" value="Nucleotide-diphospho-sugar transferases"/>
    <property type="match status" value="1"/>
</dbReference>
<gene>
    <name evidence="4" type="ORF">ESV85_14590</name>
</gene>
<comment type="caution">
    <text evidence="4">The sequence shown here is derived from an EMBL/GenBank/DDBJ whole genome shotgun (WGS) entry which is preliminary data.</text>
</comment>
<evidence type="ECO:0000313" key="4">
    <source>
        <dbReference type="EMBL" id="TXE08788.1"/>
    </source>
</evidence>